<dbReference type="CDD" id="cd13585">
    <property type="entry name" value="PBP2_TMBP_like"/>
    <property type="match status" value="1"/>
</dbReference>
<dbReference type="Proteomes" id="UP000199077">
    <property type="component" value="Chromosome I"/>
</dbReference>
<protein>
    <submittedName>
        <fullName evidence="2">ABC-type glycerol-3-phosphate transport system, substrate-binding protein</fullName>
    </submittedName>
</protein>
<evidence type="ECO:0000256" key="1">
    <source>
        <dbReference type="SAM" id="SignalP"/>
    </source>
</evidence>
<evidence type="ECO:0000313" key="3">
    <source>
        <dbReference type="Proteomes" id="UP000199077"/>
    </source>
</evidence>
<dbReference type="InterPro" id="IPR006059">
    <property type="entry name" value="SBP"/>
</dbReference>
<dbReference type="AlphaFoldDB" id="A0A1H0TWA0"/>
<feature type="signal peptide" evidence="1">
    <location>
        <begin position="1"/>
        <end position="25"/>
    </location>
</feature>
<dbReference type="STRING" id="443156.SAMN04489867_3012"/>
<dbReference type="SUPFAM" id="SSF53850">
    <property type="entry name" value="Periplasmic binding protein-like II"/>
    <property type="match status" value="1"/>
</dbReference>
<accession>A0A1H0TWA0</accession>
<name>A0A1H0TWA0_9MICO</name>
<keyword evidence="1" id="KW-0732">Signal</keyword>
<organism evidence="2 3">
    <name type="scientific">Pedococcus dokdonensis</name>
    <dbReference type="NCBI Taxonomy" id="443156"/>
    <lineage>
        <taxon>Bacteria</taxon>
        <taxon>Bacillati</taxon>
        <taxon>Actinomycetota</taxon>
        <taxon>Actinomycetes</taxon>
        <taxon>Micrococcales</taxon>
        <taxon>Intrasporangiaceae</taxon>
        <taxon>Pedococcus</taxon>
    </lineage>
</organism>
<proteinExistence type="predicted"/>
<feature type="chain" id="PRO_5038347848" evidence="1">
    <location>
        <begin position="26"/>
        <end position="433"/>
    </location>
</feature>
<dbReference type="RefSeq" id="WP_091787179.1">
    <property type="nucleotide sequence ID" value="NZ_LT629711.1"/>
</dbReference>
<dbReference type="Pfam" id="PF01547">
    <property type="entry name" value="SBP_bac_1"/>
    <property type="match status" value="1"/>
</dbReference>
<dbReference type="OrthoDB" id="3718433at2"/>
<reference evidence="3" key="1">
    <citation type="submission" date="2016-10" db="EMBL/GenBank/DDBJ databases">
        <authorList>
            <person name="Varghese N."/>
            <person name="Submissions S."/>
        </authorList>
    </citation>
    <scope>NUCLEOTIDE SEQUENCE [LARGE SCALE GENOMIC DNA]</scope>
    <source>
        <strain evidence="3">DSM 22329</strain>
    </source>
</reference>
<evidence type="ECO:0000313" key="2">
    <source>
        <dbReference type="EMBL" id="SDP58347.1"/>
    </source>
</evidence>
<dbReference type="InterPro" id="IPR050490">
    <property type="entry name" value="Bact_solute-bd_prot1"/>
</dbReference>
<keyword evidence="3" id="KW-1185">Reference proteome</keyword>
<dbReference type="PANTHER" id="PTHR43649:SF30">
    <property type="entry name" value="ABC TRANSPORTER SUBSTRATE-BINDING PROTEIN"/>
    <property type="match status" value="1"/>
</dbReference>
<dbReference type="EMBL" id="LT629711">
    <property type="protein sequence ID" value="SDP58347.1"/>
    <property type="molecule type" value="Genomic_DNA"/>
</dbReference>
<gene>
    <name evidence="2" type="ORF">SAMN04489867_3012</name>
</gene>
<dbReference type="PANTHER" id="PTHR43649">
    <property type="entry name" value="ARABINOSE-BINDING PROTEIN-RELATED"/>
    <property type="match status" value="1"/>
</dbReference>
<dbReference type="PROSITE" id="PS51257">
    <property type="entry name" value="PROKAR_LIPOPROTEIN"/>
    <property type="match status" value="1"/>
</dbReference>
<dbReference type="Gene3D" id="3.40.190.10">
    <property type="entry name" value="Periplasmic binding protein-like II"/>
    <property type="match status" value="1"/>
</dbReference>
<sequence length="433" mass="45984">MNRRPAFLAFTSVAAVLLTAGCVSGSGGSGDSQSSAKPGEKIKLSFASYAFQDPTVKATQEIVDSWNAAHPDVQVDYQKVDPNSVHDKLVTQFAGNSAPDIIHDEAADLAGFSRQGYLADLGPLLPADLKADVPESVWKSVTIDGKVAGVPTIAQVYNLFADTDALKAAGINPPTADAPWTWDDLEANAKKLTKGGGVYGFAAGLKSPTAAVMSSSLSFDGTFFSGDEAKPDINITDKEMEVPNRLKAMLDAKTMAPNSTSLSASDVLPGFFGKKYALVLAGNYVEAQIEEKAPKGFNWTMLPLLKGTNQNQASGPQTLSVARQSKHQKEAMEFIAYYDKAENLAKIAQGDALIPVTTSAAAIVKQNLAGKHGWDVVLDAGPKLVDAPWAKADKFPQWKSEVATPAYQEFLAGKIDAATLKQRLTDGWKKASS</sequence>